<organism evidence="1 2">
    <name type="scientific">Loigolactobacillus backii</name>
    <dbReference type="NCBI Taxonomy" id="375175"/>
    <lineage>
        <taxon>Bacteria</taxon>
        <taxon>Bacillati</taxon>
        <taxon>Bacillota</taxon>
        <taxon>Bacilli</taxon>
        <taxon>Lactobacillales</taxon>
        <taxon>Lactobacillaceae</taxon>
        <taxon>Loigolactobacillus</taxon>
    </lineage>
</organism>
<reference evidence="1 2" key="1">
    <citation type="submission" date="2016-03" db="EMBL/GenBank/DDBJ databases">
        <title>Pediococcus and Lactobacillus from brewery environment - whole genome sequencing and assembly.</title>
        <authorList>
            <person name="Behr J."/>
            <person name="Geissler A.J."/>
            <person name="Vogel R.F."/>
        </authorList>
    </citation>
    <scope>NUCLEOTIDE SEQUENCE [LARGE SCALE GENOMIC DNA]</scope>
    <source>
        <strain evidence="1 2">TMW 1.1989</strain>
    </source>
</reference>
<dbReference type="EMBL" id="CP014873">
    <property type="protein sequence ID" value="ANK61956.1"/>
    <property type="molecule type" value="Genomic_DNA"/>
</dbReference>
<protein>
    <submittedName>
        <fullName evidence="1">Uncharacterized protein</fullName>
    </submittedName>
</protein>
<dbReference type="STRING" id="375175.AYR53_03735"/>
<dbReference type="Pfam" id="PF18953">
    <property type="entry name" value="SAP_new25"/>
    <property type="match status" value="1"/>
</dbReference>
<dbReference type="Proteomes" id="UP000078582">
    <property type="component" value="Chromosome"/>
</dbReference>
<sequence length="216" mass="25098">MNEHPKFSNTMSAHEFLEHYWYKTELQTICRQNKLPTFGTKAELTSYLVAFLNGVPLSKIKIARKVTRQKSLKACEITPKTRLLDSGFSLNNEARQFFSNYFHTAQFSFKKVMAIKLREVQRTKDVTADVADLINLYLDVQNHKKSFNNAEEGTYQWNNFGKDFCKDPQSANYSNKLKVAAILWQKVKLGRGTKQYKPILIHRYSTAIQNYLLPSK</sequence>
<proteinExistence type="predicted"/>
<accession>A0A192H1Y5</accession>
<name>A0A192H1Y5_9LACO</name>
<dbReference type="GeneID" id="42981351"/>
<evidence type="ECO:0000313" key="2">
    <source>
        <dbReference type="Proteomes" id="UP000078582"/>
    </source>
</evidence>
<dbReference type="OrthoDB" id="9778090at2"/>
<dbReference type="RefSeq" id="WP_068279275.1">
    <property type="nucleotide sequence ID" value="NZ_CP014873.1"/>
</dbReference>
<dbReference type="AlphaFoldDB" id="A0A192H1Y5"/>
<evidence type="ECO:0000313" key="1">
    <source>
        <dbReference type="EMBL" id="ANK61956.1"/>
    </source>
</evidence>
<gene>
    <name evidence="1" type="ORF">AYR53_03735</name>
</gene>
<keyword evidence="2" id="KW-1185">Reference proteome</keyword>